<dbReference type="AlphaFoldDB" id="A0A6L6IZ15"/>
<dbReference type="RefSeq" id="WP_155044704.1">
    <property type="nucleotide sequence ID" value="NZ_WMIH01000009.1"/>
</dbReference>
<sequence>MTTNSNVIQFQPRPQRPEFRRPRLLVQAARAGLSSWNRKRDMRRLFKSDEIPLPGHTLPRLHAEEQRLDMARRGSEADYDVQRHILLLVAIIAETLDSATAPVTYPAKATQARP</sequence>
<dbReference type="Proteomes" id="UP000478740">
    <property type="component" value="Unassembled WGS sequence"/>
</dbReference>
<dbReference type="EMBL" id="WMII01000009">
    <property type="protein sequence ID" value="MTH64818.1"/>
    <property type="molecule type" value="Genomic_DNA"/>
</dbReference>
<evidence type="ECO:0000313" key="1">
    <source>
        <dbReference type="EMBL" id="MTH64818.1"/>
    </source>
</evidence>
<name>A0A6L6IZ15_9RHOB</name>
<reference evidence="1 2" key="1">
    <citation type="submission" date="2019-11" db="EMBL/GenBank/DDBJ databases">
        <authorList>
            <person name="Dong K."/>
        </authorList>
    </citation>
    <scope>NUCLEOTIDE SEQUENCE [LARGE SCALE GENOMIC DNA]</scope>
    <source>
        <strain evidence="1 2">DK608</strain>
    </source>
</reference>
<dbReference type="Pfam" id="PF20083">
    <property type="entry name" value="DUF6477"/>
    <property type="match status" value="1"/>
</dbReference>
<organism evidence="1 2">
    <name type="scientific">Paracoccus shanxieyensis</name>
    <dbReference type="NCBI Taxonomy" id="2675752"/>
    <lineage>
        <taxon>Bacteria</taxon>
        <taxon>Pseudomonadati</taxon>
        <taxon>Pseudomonadota</taxon>
        <taxon>Alphaproteobacteria</taxon>
        <taxon>Rhodobacterales</taxon>
        <taxon>Paracoccaceae</taxon>
        <taxon>Paracoccus</taxon>
    </lineage>
</organism>
<gene>
    <name evidence="1" type="ORF">GL284_11115</name>
</gene>
<accession>A0A6L6IZ15</accession>
<evidence type="ECO:0000313" key="2">
    <source>
        <dbReference type="Proteomes" id="UP000478740"/>
    </source>
</evidence>
<comment type="caution">
    <text evidence="1">The sequence shown here is derived from an EMBL/GenBank/DDBJ whole genome shotgun (WGS) entry which is preliminary data.</text>
</comment>
<dbReference type="InterPro" id="IPR045516">
    <property type="entry name" value="DUF6477"/>
</dbReference>
<proteinExistence type="predicted"/>
<protein>
    <submittedName>
        <fullName evidence="1">Uncharacterized protein</fullName>
    </submittedName>
</protein>
<keyword evidence="2" id="KW-1185">Reference proteome</keyword>